<feature type="transmembrane region" description="Helical" evidence="1">
    <location>
        <begin position="146"/>
        <end position="164"/>
    </location>
</feature>
<feature type="transmembrane region" description="Helical" evidence="1">
    <location>
        <begin position="184"/>
        <end position="200"/>
    </location>
</feature>
<comment type="caution">
    <text evidence="2">The sequence shown here is derived from an EMBL/GenBank/DDBJ whole genome shotgun (WGS) entry which is preliminary data.</text>
</comment>
<evidence type="ECO:0000313" key="2">
    <source>
        <dbReference type="EMBL" id="MXP21683.1"/>
    </source>
</evidence>
<sequence length="614" mass="67715">MGFKTAEMPPVDPAEFGSMPFMARMKLLAVHWGEYGFGGPKQLNMLYVYKLLFYAGVGVLLVGLTTPGLGGFAEFTSWWTEPIVYIKLMAWTVLFEVLGLASSSGPLAFKFSPFIGGCLYWLKPGTLRVPPWPGKVPLTRGDTRQYWDVAVYGLILANLVFLIVFPGSETSRVPGSEAGLPPQWAMFSYVALIIAMGLRDKTVFLAARSEQYLAALFVFAAAGSVVDMIVAAKIFMFASWFGAGISKLGRHFSPVVAAMVSNTPWITSTRFKRSLYRDFPRDLRPSHVSGAMAHGLGTIVELALPVILLFSTNKWLTLAALIGMLGFHIFIISTFPLAVPLEWNVFFMFSAWFLFWLHPAGDGYAVTDMSTGWLIFAIVAAATFPILGNLRPDLVSFLPSMRQYAGNWASATWAFRGREAEEKLNTHLIKSNLNQVDQLTAAYGPEVAEIFMQKAVAWRTMHSMGRALISLLMRHTDNLDNYVVREAEFVCTTLIGWQFGDGHLHNENTIAAVQRRCNFAPGELIISWTESQPIHKNYVEYKVIDAAIGVVERGTYVVKDATEELPWLPNGPIKHTITWTRPGYVAPSDGSAYVTAGAAATGDIEIGAEPKVGT</sequence>
<organism evidence="2 3">
    <name type="scientific">Gordonia mangrovi</name>
    <dbReference type="NCBI Taxonomy" id="2665643"/>
    <lineage>
        <taxon>Bacteria</taxon>
        <taxon>Bacillati</taxon>
        <taxon>Actinomycetota</taxon>
        <taxon>Actinomycetes</taxon>
        <taxon>Mycobacteriales</taxon>
        <taxon>Gordoniaceae</taxon>
        <taxon>Gordonia</taxon>
    </lineage>
</organism>
<dbReference type="EMBL" id="WMBR01000002">
    <property type="protein sequence ID" value="MXP21683.1"/>
    <property type="molecule type" value="Genomic_DNA"/>
</dbReference>
<dbReference type="Proteomes" id="UP000475545">
    <property type="component" value="Unassembled WGS sequence"/>
</dbReference>
<keyword evidence="1" id="KW-0472">Membrane</keyword>
<feature type="transmembrane region" description="Helical" evidence="1">
    <location>
        <begin position="212"/>
        <end position="236"/>
    </location>
</feature>
<name>A0A6L7GQ14_9ACTN</name>
<feature type="transmembrane region" description="Helical" evidence="1">
    <location>
        <begin position="373"/>
        <end position="390"/>
    </location>
</feature>
<feature type="transmembrane region" description="Helical" evidence="1">
    <location>
        <begin position="288"/>
        <end position="310"/>
    </location>
</feature>
<dbReference type="AlphaFoldDB" id="A0A6L7GQ14"/>
<dbReference type="Pfam" id="PF12077">
    <property type="entry name" value="DUF3556"/>
    <property type="match status" value="1"/>
</dbReference>
<gene>
    <name evidence="2" type="ORF">GIY30_10020</name>
</gene>
<dbReference type="InterPro" id="IPR021941">
    <property type="entry name" value="DUF3556_TM"/>
</dbReference>
<feature type="transmembrane region" description="Helical" evidence="1">
    <location>
        <begin position="82"/>
        <end position="101"/>
    </location>
</feature>
<evidence type="ECO:0000256" key="1">
    <source>
        <dbReference type="SAM" id="Phobius"/>
    </source>
</evidence>
<keyword evidence="1" id="KW-1133">Transmembrane helix</keyword>
<protein>
    <submittedName>
        <fullName evidence="2">DUF3556 domain-containing protein</fullName>
    </submittedName>
</protein>
<accession>A0A6L7GQ14</accession>
<keyword evidence="3" id="KW-1185">Reference proteome</keyword>
<feature type="transmembrane region" description="Helical" evidence="1">
    <location>
        <begin position="345"/>
        <end position="361"/>
    </location>
</feature>
<dbReference type="RefSeq" id="WP_160901849.1">
    <property type="nucleotide sequence ID" value="NZ_CP102850.1"/>
</dbReference>
<feature type="transmembrane region" description="Helical" evidence="1">
    <location>
        <begin position="51"/>
        <end position="70"/>
    </location>
</feature>
<evidence type="ECO:0000313" key="3">
    <source>
        <dbReference type="Proteomes" id="UP000475545"/>
    </source>
</evidence>
<proteinExistence type="predicted"/>
<reference evidence="2 3" key="1">
    <citation type="submission" date="2019-11" db="EMBL/GenBank/DDBJ databases">
        <title>Gordonia sp. nov., a novel actinobacterium isolated from mangrove soil in Hainan.</title>
        <authorList>
            <person name="Huang X."/>
            <person name="Xie Y."/>
            <person name="Chu X."/>
            <person name="Xiao K."/>
        </authorList>
    </citation>
    <scope>NUCLEOTIDE SEQUENCE [LARGE SCALE GENOMIC DNA]</scope>
    <source>
        <strain evidence="2 3">HNM0687</strain>
    </source>
</reference>
<feature type="transmembrane region" description="Helical" evidence="1">
    <location>
        <begin position="316"/>
        <end position="338"/>
    </location>
</feature>
<keyword evidence="1" id="KW-0812">Transmembrane</keyword>